<dbReference type="EMBL" id="GBRH01230177">
    <property type="protein sequence ID" value="JAD67718.1"/>
    <property type="molecule type" value="Transcribed_RNA"/>
</dbReference>
<protein>
    <submittedName>
        <fullName evidence="1">Uncharacterized protein</fullName>
    </submittedName>
</protein>
<sequence length="34" mass="3822">MISSFCCRIKVRMCAGNNLASRNPVLFKQDDCSN</sequence>
<name>A0A0A9BZT9_ARUDO</name>
<reference evidence="1" key="2">
    <citation type="journal article" date="2015" name="Data Brief">
        <title>Shoot transcriptome of the giant reed, Arundo donax.</title>
        <authorList>
            <person name="Barrero R.A."/>
            <person name="Guerrero F.D."/>
            <person name="Moolhuijzen P."/>
            <person name="Goolsby J.A."/>
            <person name="Tidwell J."/>
            <person name="Bellgard S.E."/>
            <person name="Bellgard M.I."/>
        </authorList>
    </citation>
    <scope>NUCLEOTIDE SEQUENCE</scope>
    <source>
        <tissue evidence="1">Shoot tissue taken approximately 20 cm above the soil surface</tissue>
    </source>
</reference>
<organism evidence="1">
    <name type="scientific">Arundo donax</name>
    <name type="common">Giant reed</name>
    <name type="synonym">Donax arundinaceus</name>
    <dbReference type="NCBI Taxonomy" id="35708"/>
    <lineage>
        <taxon>Eukaryota</taxon>
        <taxon>Viridiplantae</taxon>
        <taxon>Streptophyta</taxon>
        <taxon>Embryophyta</taxon>
        <taxon>Tracheophyta</taxon>
        <taxon>Spermatophyta</taxon>
        <taxon>Magnoliopsida</taxon>
        <taxon>Liliopsida</taxon>
        <taxon>Poales</taxon>
        <taxon>Poaceae</taxon>
        <taxon>PACMAD clade</taxon>
        <taxon>Arundinoideae</taxon>
        <taxon>Arundineae</taxon>
        <taxon>Arundo</taxon>
    </lineage>
</organism>
<dbReference type="AlphaFoldDB" id="A0A0A9BZT9"/>
<evidence type="ECO:0000313" key="1">
    <source>
        <dbReference type="EMBL" id="JAD67718.1"/>
    </source>
</evidence>
<accession>A0A0A9BZT9</accession>
<reference evidence="1" key="1">
    <citation type="submission" date="2014-09" db="EMBL/GenBank/DDBJ databases">
        <authorList>
            <person name="Magalhaes I.L.F."/>
            <person name="Oliveira U."/>
            <person name="Santos F.R."/>
            <person name="Vidigal T.H.D.A."/>
            <person name="Brescovit A.D."/>
            <person name="Santos A.J."/>
        </authorList>
    </citation>
    <scope>NUCLEOTIDE SEQUENCE</scope>
    <source>
        <tissue evidence="1">Shoot tissue taken approximately 20 cm above the soil surface</tissue>
    </source>
</reference>
<proteinExistence type="predicted"/>